<accession>A0A419HMK9</accession>
<dbReference type="Pfam" id="PF00589">
    <property type="entry name" value="Phage_integrase"/>
    <property type="match status" value="1"/>
</dbReference>
<dbReference type="InterPro" id="IPR010998">
    <property type="entry name" value="Integrase_recombinase_N"/>
</dbReference>
<keyword evidence="3" id="KW-0233">DNA recombination</keyword>
<keyword evidence="9" id="KW-1185">Reference proteome</keyword>
<dbReference type="GO" id="GO:0015074">
    <property type="term" value="P:DNA integration"/>
    <property type="evidence" value="ECO:0007669"/>
    <property type="project" value="UniProtKB-KW"/>
</dbReference>
<dbReference type="Pfam" id="PF14659">
    <property type="entry name" value="Phage_int_SAM_3"/>
    <property type="match status" value="1"/>
</dbReference>
<name>A0A419HMK9_9PSEU</name>
<dbReference type="EMBL" id="QZFV01000139">
    <property type="protein sequence ID" value="RJQ77327.1"/>
    <property type="molecule type" value="Genomic_DNA"/>
</dbReference>
<evidence type="ECO:0000259" key="7">
    <source>
        <dbReference type="PROSITE" id="PS51900"/>
    </source>
</evidence>
<evidence type="ECO:0000256" key="5">
    <source>
        <dbReference type="SAM" id="MobiDB-lite"/>
    </source>
</evidence>
<dbReference type="SUPFAM" id="SSF56349">
    <property type="entry name" value="DNA breaking-rejoining enzymes"/>
    <property type="match status" value="1"/>
</dbReference>
<evidence type="ECO:0000256" key="4">
    <source>
        <dbReference type="PROSITE-ProRule" id="PRU01248"/>
    </source>
</evidence>
<dbReference type="CDD" id="cd01189">
    <property type="entry name" value="INT_ICEBs1_C_like"/>
    <property type="match status" value="1"/>
</dbReference>
<reference evidence="8 9" key="1">
    <citation type="submission" date="2018-09" db="EMBL/GenBank/DDBJ databases">
        <title>YIM PH 21725 draft genome.</title>
        <authorList>
            <person name="Miao C."/>
        </authorList>
    </citation>
    <scope>NUCLEOTIDE SEQUENCE [LARGE SCALE GENOMIC DNA]</scope>
    <source>
        <strain evidence="9">YIM PH21725</strain>
    </source>
</reference>
<dbReference type="PANTHER" id="PTHR30349">
    <property type="entry name" value="PHAGE INTEGRASE-RELATED"/>
    <property type="match status" value="1"/>
</dbReference>
<dbReference type="InterPro" id="IPR050090">
    <property type="entry name" value="Tyrosine_recombinase_XerCD"/>
</dbReference>
<gene>
    <name evidence="8" type="ORF">D5S19_29045</name>
</gene>
<dbReference type="GO" id="GO:0003677">
    <property type="term" value="F:DNA binding"/>
    <property type="evidence" value="ECO:0007669"/>
    <property type="project" value="UniProtKB-UniRule"/>
</dbReference>
<sequence>MFGKEVVMRRAAVYKRCGCRTRSEAGGGRCPRLGERGHGSWYFSLELSCGRDGRRHRVRRGGFRSRAAAEQARAYLVGGDVVPGRSAVTVGQWLDIWLEMRQSLSFNTRRLYTQQVDDYLKPCLGSVPLRSLTVARVQAMFVGLVRANAARRRPLSPATFVRIRGTLHAALNGAIRVSLIERNPAHLVELPSGRRPRAVVWTDARVAHWRATGERPPVAVWTAKQAAEFLEHARGHPLYVLYLAVALLGLRRGEAAGLRWCDLDLDAGVVQVSHQVQDRGGRTVVCPPKTEASVRTVALDHGLVAALRVLRSQRRQGDGGEPVGFLFANRDGGPLSPGYVTHAFTRLLVEAGLPPVRLHDLRHGAASLSLAAGNDLKVVQAMLGHSSIVLTADTYTSVLPCLAHRAAEATAALVLEAARDTAIALRERGRRKQRRRGKGRGSRERAAKKQHRPVRPHSAPRRSHS</sequence>
<dbReference type="Proteomes" id="UP000285112">
    <property type="component" value="Unassembled WGS sequence"/>
</dbReference>
<dbReference type="PROSITE" id="PS51900">
    <property type="entry name" value="CB"/>
    <property type="match status" value="1"/>
</dbReference>
<dbReference type="InterPro" id="IPR011010">
    <property type="entry name" value="DNA_brk_join_enz"/>
</dbReference>
<evidence type="ECO:0000256" key="3">
    <source>
        <dbReference type="ARBA" id="ARBA00023172"/>
    </source>
</evidence>
<dbReference type="PROSITE" id="PS51898">
    <property type="entry name" value="TYR_RECOMBINASE"/>
    <property type="match status" value="1"/>
</dbReference>
<evidence type="ECO:0000259" key="6">
    <source>
        <dbReference type="PROSITE" id="PS51898"/>
    </source>
</evidence>
<proteinExistence type="predicted"/>
<dbReference type="PANTHER" id="PTHR30349:SF91">
    <property type="entry name" value="INTA PROTEIN"/>
    <property type="match status" value="1"/>
</dbReference>
<evidence type="ECO:0000256" key="1">
    <source>
        <dbReference type="ARBA" id="ARBA00022908"/>
    </source>
</evidence>
<feature type="compositionally biased region" description="Basic residues" evidence="5">
    <location>
        <begin position="448"/>
        <end position="465"/>
    </location>
</feature>
<evidence type="ECO:0000313" key="8">
    <source>
        <dbReference type="EMBL" id="RJQ77327.1"/>
    </source>
</evidence>
<protein>
    <submittedName>
        <fullName evidence="8">Site-specific integrase</fullName>
    </submittedName>
</protein>
<organism evidence="8 9">
    <name type="scientific">Amycolatopsis panacis</name>
    <dbReference type="NCBI Taxonomy" id="2340917"/>
    <lineage>
        <taxon>Bacteria</taxon>
        <taxon>Bacillati</taxon>
        <taxon>Actinomycetota</taxon>
        <taxon>Actinomycetes</taxon>
        <taxon>Pseudonocardiales</taxon>
        <taxon>Pseudonocardiaceae</taxon>
        <taxon>Amycolatopsis</taxon>
    </lineage>
</organism>
<dbReference type="InterPro" id="IPR004107">
    <property type="entry name" value="Integrase_SAM-like_N"/>
</dbReference>
<feature type="region of interest" description="Disordered" evidence="5">
    <location>
        <begin position="427"/>
        <end position="465"/>
    </location>
</feature>
<feature type="compositionally biased region" description="Basic residues" evidence="5">
    <location>
        <begin position="428"/>
        <end position="440"/>
    </location>
</feature>
<dbReference type="AlphaFoldDB" id="A0A419HMK9"/>
<dbReference type="InterPro" id="IPR013762">
    <property type="entry name" value="Integrase-like_cat_sf"/>
</dbReference>
<evidence type="ECO:0000313" key="9">
    <source>
        <dbReference type="Proteomes" id="UP000285112"/>
    </source>
</evidence>
<feature type="domain" description="Core-binding (CB)" evidence="7">
    <location>
        <begin position="88"/>
        <end position="175"/>
    </location>
</feature>
<dbReference type="GO" id="GO:0006310">
    <property type="term" value="P:DNA recombination"/>
    <property type="evidence" value="ECO:0007669"/>
    <property type="project" value="UniProtKB-KW"/>
</dbReference>
<dbReference type="Gene3D" id="1.10.150.130">
    <property type="match status" value="1"/>
</dbReference>
<keyword evidence="2 4" id="KW-0238">DNA-binding</keyword>
<dbReference type="InterPro" id="IPR002104">
    <property type="entry name" value="Integrase_catalytic"/>
</dbReference>
<feature type="domain" description="Tyr recombinase" evidence="6">
    <location>
        <begin position="216"/>
        <end position="410"/>
    </location>
</feature>
<comment type="caution">
    <text evidence="8">The sequence shown here is derived from an EMBL/GenBank/DDBJ whole genome shotgun (WGS) entry which is preliminary data.</text>
</comment>
<dbReference type="Gene3D" id="1.10.443.10">
    <property type="entry name" value="Intergrase catalytic core"/>
    <property type="match status" value="1"/>
</dbReference>
<evidence type="ECO:0000256" key="2">
    <source>
        <dbReference type="ARBA" id="ARBA00023125"/>
    </source>
</evidence>
<dbReference type="InterPro" id="IPR044068">
    <property type="entry name" value="CB"/>
</dbReference>
<keyword evidence="1" id="KW-0229">DNA integration</keyword>